<feature type="compositionally biased region" description="Low complexity" evidence="1">
    <location>
        <begin position="341"/>
        <end position="356"/>
    </location>
</feature>
<feature type="compositionally biased region" description="Low complexity" evidence="1">
    <location>
        <begin position="149"/>
        <end position="171"/>
    </location>
</feature>
<name>A0A1J7IKH4_9PEZI</name>
<dbReference type="InParanoid" id="A0A1J7IKH4"/>
<dbReference type="STRING" id="1408157.A0A1J7IKH4"/>
<dbReference type="EMBL" id="KV875099">
    <property type="protein sequence ID" value="OIW27966.1"/>
    <property type="molecule type" value="Genomic_DNA"/>
</dbReference>
<feature type="region of interest" description="Disordered" evidence="1">
    <location>
        <begin position="296"/>
        <end position="356"/>
    </location>
</feature>
<organism evidence="2 3">
    <name type="scientific">Coniochaeta ligniaria NRRL 30616</name>
    <dbReference type="NCBI Taxonomy" id="1408157"/>
    <lineage>
        <taxon>Eukaryota</taxon>
        <taxon>Fungi</taxon>
        <taxon>Dikarya</taxon>
        <taxon>Ascomycota</taxon>
        <taxon>Pezizomycotina</taxon>
        <taxon>Sordariomycetes</taxon>
        <taxon>Sordariomycetidae</taxon>
        <taxon>Coniochaetales</taxon>
        <taxon>Coniochaetaceae</taxon>
        <taxon>Coniochaeta</taxon>
    </lineage>
</organism>
<evidence type="ECO:0000313" key="2">
    <source>
        <dbReference type="EMBL" id="OIW27966.1"/>
    </source>
</evidence>
<evidence type="ECO:0000256" key="1">
    <source>
        <dbReference type="SAM" id="MobiDB-lite"/>
    </source>
</evidence>
<dbReference type="AlphaFoldDB" id="A0A1J7IKH4"/>
<dbReference type="Proteomes" id="UP000182658">
    <property type="component" value="Unassembled WGS sequence"/>
</dbReference>
<protein>
    <submittedName>
        <fullName evidence="2">Uncharacterized protein</fullName>
    </submittedName>
</protein>
<evidence type="ECO:0000313" key="3">
    <source>
        <dbReference type="Proteomes" id="UP000182658"/>
    </source>
</evidence>
<dbReference type="OrthoDB" id="6247875at2759"/>
<gene>
    <name evidence="2" type="ORF">CONLIGDRAFT_634293</name>
</gene>
<accession>A0A1J7IKH4</accession>
<keyword evidence="3" id="KW-1185">Reference proteome</keyword>
<proteinExistence type="predicted"/>
<feature type="region of interest" description="Disordered" evidence="1">
    <location>
        <begin position="1"/>
        <end position="177"/>
    </location>
</feature>
<reference evidence="2 3" key="1">
    <citation type="submission" date="2016-10" db="EMBL/GenBank/DDBJ databases">
        <title>Draft genome sequence of Coniochaeta ligniaria NRRL30616, a lignocellulolytic fungus for bioabatement of inhibitors in plant biomass hydrolysates.</title>
        <authorList>
            <consortium name="DOE Joint Genome Institute"/>
            <person name="Jimenez D.J."/>
            <person name="Hector R.E."/>
            <person name="Riley R."/>
            <person name="Sun H."/>
            <person name="Grigoriev I.V."/>
            <person name="Van Elsas J.D."/>
            <person name="Nichols N.N."/>
        </authorList>
    </citation>
    <scope>NUCLEOTIDE SEQUENCE [LARGE SCALE GENOMIC DNA]</scope>
    <source>
        <strain evidence="2 3">NRRL 30616</strain>
    </source>
</reference>
<sequence length="481" mass="50355">MDSPSGAKRRRYDSSGGGYADSPSYAVGPGQYSYSQPYPHGLPHHVRPPPPPQQHPVHRHPSLGGPGISSPAYAPQPGGPLPGPPQVGGRGSIGMAPPPRPASVAYPQPAPPRRDTVTPSGGGGGFDESLRLPPLQTPAPPPAAHHHPGQQPASPTSTTGTAGPTSQTQQQRDLDSQARGVEAMIMSIPYINKLKVLEKIAPPLASSSAGPGPGGVETTRGPVIAIEGAVPSLVRQVGAIVERALAASGECAVRVWSSSEDGKREGEGGGQQLGFATYLQTITEWHGRSGEIVKHITTSPEVVRRTSDVSMGSSSGDEKKSNAGSVAGGGEATRSSSVNTAASVAQQQQKSSQSRQQQRALVPVALLTDGFSLTISDRFACRVPIADSYAPVDHWQWMATLWRGIVGPDLVVYVRGAEEEEMTRLQAVEMIGAEVMKVRVVVPPGAGGGAMDQVLVGEKVERRLGFEVVEWVRNGSFKEGF</sequence>